<organism evidence="1">
    <name type="scientific">Anguilla anguilla</name>
    <name type="common">European freshwater eel</name>
    <name type="synonym">Muraena anguilla</name>
    <dbReference type="NCBI Taxonomy" id="7936"/>
    <lineage>
        <taxon>Eukaryota</taxon>
        <taxon>Metazoa</taxon>
        <taxon>Chordata</taxon>
        <taxon>Craniata</taxon>
        <taxon>Vertebrata</taxon>
        <taxon>Euteleostomi</taxon>
        <taxon>Actinopterygii</taxon>
        <taxon>Neopterygii</taxon>
        <taxon>Teleostei</taxon>
        <taxon>Anguilliformes</taxon>
        <taxon>Anguillidae</taxon>
        <taxon>Anguilla</taxon>
    </lineage>
</organism>
<name>A0A0E9PI01_ANGAN</name>
<protein>
    <submittedName>
        <fullName evidence="1">Uncharacterized protein</fullName>
    </submittedName>
</protein>
<reference evidence="1" key="2">
    <citation type="journal article" date="2015" name="Fish Shellfish Immunol.">
        <title>Early steps in the European eel (Anguilla anguilla)-Vibrio vulnificus interaction in the gills: Role of the RtxA13 toxin.</title>
        <authorList>
            <person name="Callol A."/>
            <person name="Pajuelo D."/>
            <person name="Ebbesson L."/>
            <person name="Teles M."/>
            <person name="MacKenzie S."/>
            <person name="Amaro C."/>
        </authorList>
    </citation>
    <scope>NUCLEOTIDE SEQUENCE</scope>
</reference>
<sequence>MSQSAVLLKNRDTIRATIRMNMATDSRTVITIMAALRPGSPSLIVL</sequence>
<reference evidence="1" key="1">
    <citation type="submission" date="2014-11" db="EMBL/GenBank/DDBJ databases">
        <authorList>
            <person name="Amaro Gonzalez C."/>
        </authorList>
    </citation>
    <scope>NUCLEOTIDE SEQUENCE</scope>
</reference>
<proteinExistence type="predicted"/>
<evidence type="ECO:0000313" key="1">
    <source>
        <dbReference type="EMBL" id="JAH03902.1"/>
    </source>
</evidence>
<accession>A0A0E9PI01</accession>
<dbReference type="EMBL" id="GBXM01104675">
    <property type="protein sequence ID" value="JAH03902.1"/>
    <property type="molecule type" value="Transcribed_RNA"/>
</dbReference>
<dbReference type="AlphaFoldDB" id="A0A0E9PI01"/>